<dbReference type="EMBL" id="CP084166">
    <property type="protein sequence ID" value="UJG40563.1"/>
    <property type="molecule type" value="Genomic_DNA"/>
</dbReference>
<keyword evidence="1" id="KW-0472">Membrane</keyword>
<evidence type="ECO:0000256" key="1">
    <source>
        <dbReference type="SAM" id="Phobius"/>
    </source>
</evidence>
<dbReference type="AlphaFoldDB" id="A0A9Y1BK67"/>
<dbReference type="Proteomes" id="UP001201020">
    <property type="component" value="Chromosome"/>
</dbReference>
<accession>A0A9Y1BK67</accession>
<keyword evidence="1" id="KW-1133">Transmembrane helix</keyword>
<reference evidence="2" key="1">
    <citation type="journal article" date="2022" name="Nat. Microbiol.">
        <title>Unique mobile elements and scalable gene flow at the prokaryote-eukaryote boundary revealed by circularized Asgard archaea genomes.</title>
        <authorList>
            <person name="Wu F."/>
            <person name="Speth D.R."/>
            <person name="Philosof A."/>
            <person name="Cremiere A."/>
            <person name="Narayanan A."/>
            <person name="Barco R.A."/>
            <person name="Connon S.A."/>
            <person name="Amend J.P."/>
            <person name="Antoshechkin I.A."/>
            <person name="Orphan V.J."/>
        </authorList>
    </citation>
    <scope>NUCLEOTIDE SEQUENCE</scope>
    <source>
        <strain evidence="2">PM71</strain>
    </source>
</reference>
<organism evidence="2">
    <name type="scientific">Candidatus Heimdallarchaeum aukensis</name>
    <dbReference type="NCBI Taxonomy" id="2876573"/>
    <lineage>
        <taxon>Archaea</taxon>
        <taxon>Promethearchaeati</taxon>
        <taxon>Candidatus Heimdallarchaeota</taxon>
        <taxon>Candidatus Heimdallarchaeia (ex Rinke et al. 2021) (nom. nud.)</taxon>
        <taxon>Candidatus Heimdallarchaeales</taxon>
        <taxon>Candidatus Heimdallarchaeaceae</taxon>
        <taxon>Candidatus Heimdallarchaeum</taxon>
    </lineage>
</organism>
<keyword evidence="1" id="KW-0812">Transmembrane</keyword>
<sequence>MNIVIVAFGIIVFGGFLAITAMLIYVIVTTSRIKAEKGQPKKEIEELMDRASKKPKLMEIYLKSRERFRY</sequence>
<evidence type="ECO:0000313" key="2">
    <source>
        <dbReference type="EMBL" id="UJG40563.1"/>
    </source>
</evidence>
<proteinExistence type="predicted"/>
<name>A0A9Y1BK67_9ARCH</name>
<feature type="transmembrane region" description="Helical" evidence="1">
    <location>
        <begin position="6"/>
        <end position="28"/>
    </location>
</feature>
<gene>
    <name evidence="2" type="ORF">K9W45_12105</name>
</gene>
<protein>
    <submittedName>
        <fullName evidence="2">Uncharacterized protein</fullName>
    </submittedName>
</protein>